<evidence type="ECO:0000256" key="3">
    <source>
        <dbReference type="ARBA" id="ARBA00022643"/>
    </source>
</evidence>
<gene>
    <name evidence="7" type="ORF">EIP91_002970</name>
</gene>
<evidence type="ECO:0000256" key="5">
    <source>
        <dbReference type="ARBA" id="ARBA00023002"/>
    </source>
</evidence>
<name>A0A4R0RER6_9APHY</name>
<dbReference type="PANTHER" id="PTHR43303">
    <property type="entry name" value="NADPH DEHYDROGENASE C23G7.10C-RELATED"/>
    <property type="match status" value="1"/>
</dbReference>
<dbReference type="InterPro" id="IPR013785">
    <property type="entry name" value="Aldolase_TIM"/>
</dbReference>
<dbReference type="Gene3D" id="3.20.20.70">
    <property type="entry name" value="Aldolase class I"/>
    <property type="match status" value="2"/>
</dbReference>
<dbReference type="Pfam" id="PF00724">
    <property type="entry name" value="Oxidored_FMN"/>
    <property type="match status" value="2"/>
</dbReference>
<evidence type="ECO:0000256" key="2">
    <source>
        <dbReference type="ARBA" id="ARBA00022630"/>
    </source>
</evidence>
<evidence type="ECO:0000313" key="7">
    <source>
        <dbReference type="EMBL" id="TCD65223.1"/>
    </source>
</evidence>
<reference evidence="7 8" key="1">
    <citation type="submission" date="2018-11" db="EMBL/GenBank/DDBJ databases">
        <title>Genome assembly of Steccherinum ochraceum LE-BIN_3174, the white-rot fungus of the Steccherinaceae family (The Residual Polyporoid clade, Polyporales, Basidiomycota).</title>
        <authorList>
            <person name="Fedorova T.V."/>
            <person name="Glazunova O.A."/>
            <person name="Landesman E.O."/>
            <person name="Moiseenko K.V."/>
            <person name="Psurtseva N.V."/>
            <person name="Savinova O.S."/>
            <person name="Shakhova N.V."/>
            <person name="Tyazhelova T.V."/>
            <person name="Vasina D.V."/>
        </authorList>
    </citation>
    <scope>NUCLEOTIDE SEQUENCE [LARGE SCALE GENOMIC DNA]</scope>
    <source>
        <strain evidence="7 8">LE-BIN_3174</strain>
    </source>
</reference>
<proteinExistence type="predicted"/>
<keyword evidence="2" id="KW-0285">Flavoprotein</keyword>
<dbReference type="GO" id="GO:0050661">
    <property type="term" value="F:NADP binding"/>
    <property type="evidence" value="ECO:0007669"/>
    <property type="project" value="InterPro"/>
</dbReference>
<dbReference type="PANTHER" id="PTHR43303:SF4">
    <property type="entry name" value="NADPH DEHYDROGENASE C23G7.10C-RELATED"/>
    <property type="match status" value="1"/>
</dbReference>
<dbReference type="OrthoDB" id="72788at2759"/>
<protein>
    <recommendedName>
        <fullName evidence="6">NADH:flavin oxidoreductase/NADH oxidase N-terminal domain-containing protein</fullName>
    </recommendedName>
</protein>
<keyword evidence="4" id="KW-0521">NADP</keyword>
<feature type="domain" description="NADH:flavin oxidoreductase/NADH oxidase N-terminal" evidence="6">
    <location>
        <begin position="348"/>
        <end position="477"/>
    </location>
</feature>
<keyword evidence="3" id="KW-0288">FMN</keyword>
<dbReference type="AlphaFoldDB" id="A0A4R0RER6"/>
<dbReference type="InterPro" id="IPR044152">
    <property type="entry name" value="YqjM-like"/>
</dbReference>
<accession>A0A4R0RER6</accession>
<comment type="caution">
    <text evidence="7">The sequence shown here is derived from an EMBL/GenBank/DDBJ whole genome shotgun (WGS) entry which is preliminary data.</text>
</comment>
<dbReference type="SUPFAM" id="SSF51395">
    <property type="entry name" value="FMN-linked oxidoreductases"/>
    <property type="match status" value="1"/>
</dbReference>
<dbReference type="GO" id="GO:0010181">
    <property type="term" value="F:FMN binding"/>
    <property type="evidence" value="ECO:0007669"/>
    <property type="project" value="InterPro"/>
</dbReference>
<sequence>MFNAHLYSDRASYVQCTLVSGGSLDLEPQMGPKLRPASTTFIPTSDGPPQSVIVVNGLMYDAESLAAESPNAPTSARLRLSMSRTRVAYRQWVNAGDVEIHQQILVAFDISASLRTTSFNISDSMSINVNVPRVPRAPNAPYYTPLQEPAAGTALAKQSEGKAVPKIFQPITIRGVTFPNRIWVAPMDMYSSDNGAPTAWHMAHIGGLVTRGAGLTMMEAASVLPNGRISPEDAGLWNDEQMAGYKKIVEFAHSQNQKIGIQIAHAGRKASTRAAWLQSHDFGVGYLVSEEEGGWPNDIIAPTAEAWSAKLGNPRELTVAEIADVVDAWKQAARRAVEAGFDVIELHVRSVIPKDIPLFYRISATEYLEEVAPNEPQWRIEDTVKFAAILAEHGVDLIDLSSGGNSEKQKVRRGHLYQVPFAEAVKKAHSDKIMVGAVGGIVNGKDAEGILVEKKADVVLVGRNFLKNPATVTQFAEDLGVDFFQSIQYEWPFFFQRGDSILRRAQNVTSLKAL</sequence>
<dbReference type="Proteomes" id="UP000292702">
    <property type="component" value="Unassembled WGS sequence"/>
</dbReference>
<organism evidence="7 8">
    <name type="scientific">Steccherinum ochraceum</name>
    <dbReference type="NCBI Taxonomy" id="92696"/>
    <lineage>
        <taxon>Eukaryota</taxon>
        <taxon>Fungi</taxon>
        <taxon>Dikarya</taxon>
        <taxon>Basidiomycota</taxon>
        <taxon>Agaricomycotina</taxon>
        <taxon>Agaricomycetes</taxon>
        <taxon>Polyporales</taxon>
        <taxon>Steccherinaceae</taxon>
        <taxon>Steccherinum</taxon>
    </lineage>
</organism>
<keyword evidence="8" id="KW-1185">Reference proteome</keyword>
<evidence type="ECO:0000313" key="8">
    <source>
        <dbReference type="Proteomes" id="UP000292702"/>
    </source>
</evidence>
<evidence type="ECO:0000256" key="1">
    <source>
        <dbReference type="ARBA" id="ARBA00001917"/>
    </source>
</evidence>
<evidence type="ECO:0000259" key="6">
    <source>
        <dbReference type="Pfam" id="PF00724"/>
    </source>
</evidence>
<dbReference type="GO" id="GO:0003959">
    <property type="term" value="F:NADPH dehydrogenase activity"/>
    <property type="evidence" value="ECO:0007669"/>
    <property type="project" value="InterPro"/>
</dbReference>
<evidence type="ECO:0000256" key="4">
    <source>
        <dbReference type="ARBA" id="ARBA00022857"/>
    </source>
</evidence>
<keyword evidence="5" id="KW-0560">Oxidoreductase</keyword>
<comment type="cofactor">
    <cofactor evidence="1">
        <name>FMN</name>
        <dbReference type="ChEBI" id="CHEBI:58210"/>
    </cofactor>
</comment>
<feature type="domain" description="NADH:flavin oxidoreductase/NADH oxidase N-terminal" evidence="6">
    <location>
        <begin position="166"/>
        <end position="347"/>
    </location>
</feature>
<dbReference type="InterPro" id="IPR001155">
    <property type="entry name" value="OxRdtase_FMN_N"/>
</dbReference>
<dbReference type="STRING" id="92696.A0A4R0RER6"/>
<dbReference type="EMBL" id="RWJN01000192">
    <property type="protein sequence ID" value="TCD65223.1"/>
    <property type="molecule type" value="Genomic_DNA"/>
</dbReference>